<feature type="region of interest" description="Disordered" evidence="1">
    <location>
        <begin position="300"/>
        <end position="334"/>
    </location>
</feature>
<dbReference type="Pfam" id="PF20014">
    <property type="entry name" value="GAP1-M"/>
    <property type="match status" value="1"/>
</dbReference>
<feature type="compositionally biased region" description="Low complexity" evidence="1">
    <location>
        <begin position="383"/>
        <end position="398"/>
    </location>
</feature>
<evidence type="ECO:0000259" key="2">
    <source>
        <dbReference type="Pfam" id="PF20013"/>
    </source>
</evidence>
<comment type="caution">
    <text evidence="4">The sequence shown here is derived from an EMBL/GenBank/DDBJ whole genome shotgun (WGS) entry which is preliminary data.</text>
</comment>
<feature type="region of interest" description="Disordered" evidence="1">
    <location>
        <begin position="371"/>
        <end position="432"/>
    </location>
</feature>
<reference evidence="4 5" key="1">
    <citation type="submission" date="2019-02" db="EMBL/GenBank/DDBJ databases">
        <title>Deep-cultivation of Planctomycetes and their phenomic and genomic characterization uncovers novel biology.</title>
        <authorList>
            <person name="Wiegand S."/>
            <person name="Jogler M."/>
            <person name="Boedeker C."/>
            <person name="Pinto D."/>
            <person name="Vollmers J."/>
            <person name="Rivas-Marin E."/>
            <person name="Kohn T."/>
            <person name="Peeters S.H."/>
            <person name="Heuer A."/>
            <person name="Rast P."/>
            <person name="Oberbeckmann S."/>
            <person name="Bunk B."/>
            <person name="Jeske O."/>
            <person name="Meyerdierks A."/>
            <person name="Storesund J.E."/>
            <person name="Kallscheuer N."/>
            <person name="Luecker S."/>
            <person name="Lage O.M."/>
            <person name="Pohl T."/>
            <person name="Merkel B.J."/>
            <person name="Hornburger P."/>
            <person name="Mueller R.-W."/>
            <person name="Bruemmer F."/>
            <person name="Labrenz M."/>
            <person name="Spormann A.M."/>
            <person name="Op Den Camp H."/>
            <person name="Overmann J."/>
            <person name="Amann R."/>
            <person name="Jetten M.S.M."/>
            <person name="Mascher T."/>
            <person name="Medema M.H."/>
            <person name="Devos D.P."/>
            <person name="Kaster A.-K."/>
            <person name="Ovreas L."/>
            <person name="Rohde M."/>
            <person name="Galperin M.Y."/>
            <person name="Jogler C."/>
        </authorList>
    </citation>
    <scope>NUCLEOTIDE SEQUENCE [LARGE SCALE GENOMIC DNA]</scope>
    <source>
        <strain evidence="4 5">Pla52n</strain>
    </source>
</reference>
<organism evidence="4 5">
    <name type="scientific">Stieleria varia</name>
    <dbReference type="NCBI Taxonomy" id="2528005"/>
    <lineage>
        <taxon>Bacteria</taxon>
        <taxon>Pseudomonadati</taxon>
        <taxon>Planctomycetota</taxon>
        <taxon>Planctomycetia</taxon>
        <taxon>Pirellulales</taxon>
        <taxon>Pirellulaceae</taxon>
        <taxon>Stieleria</taxon>
    </lineage>
</organism>
<feature type="compositionally biased region" description="Polar residues" evidence="1">
    <location>
        <begin position="404"/>
        <end position="417"/>
    </location>
</feature>
<evidence type="ECO:0000313" key="4">
    <source>
        <dbReference type="EMBL" id="TWU06441.1"/>
    </source>
</evidence>
<feature type="compositionally biased region" description="Pro residues" evidence="1">
    <location>
        <begin position="322"/>
        <end position="331"/>
    </location>
</feature>
<dbReference type="OrthoDB" id="224753at2"/>
<evidence type="ECO:0000256" key="1">
    <source>
        <dbReference type="SAM" id="MobiDB-lite"/>
    </source>
</evidence>
<dbReference type="InterPro" id="IPR045402">
    <property type="entry name" value="GAP1-N2"/>
</dbReference>
<evidence type="ECO:0000259" key="3">
    <source>
        <dbReference type="Pfam" id="PF20014"/>
    </source>
</evidence>
<accession>A0A5C6B4N8</accession>
<dbReference type="RefSeq" id="WP_146519522.1">
    <property type="nucleotide sequence ID" value="NZ_CP151726.1"/>
</dbReference>
<dbReference type="Pfam" id="PF20013">
    <property type="entry name" value="GAP1-N2"/>
    <property type="match status" value="1"/>
</dbReference>
<feature type="domain" description="GTPase-associated protein 1 middle" evidence="3">
    <location>
        <begin position="148"/>
        <end position="246"/>
    </location>
</feature>
<dbReference type="Proteomes" id="UP000320176">
    <property type="component" value="Unassembled WGS sequence"/>
</dbReference>
<dbReference type="AlphaFoldDB" id="A0A5C6B4N8"/>
<proteinExistence type="predicted"/>
<protein>
    <submittedName>
        <fullName evidence="4">Uncharacterized protein</fullName>
    </submittedName>
</protein>
<feature type="domain" description="GTPase-associated protein 1 N-terminal" evidence="2">
    <location>
        <begin position="4"/>
        <end position="132"/>
    </location>
</feature>
<dbReference type="InterPro" id="IPR045401">
    <property type="entry name" value="GAP1-M"/>
</dbReference>
<name>A0A5C6B4N8_9BACT</name>
<sequence>MSIELLYTSAPKGLKQGSRGFCTVLSTARTPINIASRLESLSGYRQLYPPENPLASQNPIAYSHYRIVVAGKTLSVLSRITAYGSDYTGRTNKIAHHVVPDPAEQVAAGPAWVMMQPTVMRTSWSGQCETPERGPVIPSENLEPGLCNAWQSVAGDAGWGAVVADILMPSHRPPTWLIYRNDQQSLILPLINEAISLLPVDQRWTATFSTYATNVPPDVDCKLRCVLEGTEEARFASVKSNVIDMTKPMSLPTENELTQQARGIAPPPMQLPEPTHQTEATDDEAHQPKQLVTEIDLSQEPDFLPPQGWNPSHENRQSSDLQPPPLQPPTLPSAANPSKKHILLPVLAMLFLAIVGVSTWLIAERISGPKQSIPSAALPSRLDGNPGDADADTNAADAHLAGNQPASDDTNGASMSNTDDDAMSSEFNGQETVVASEPRPITMVLRYNPRQLRDAIEAVDAGTKPIFDHLNAIGSISAQLTKMPAAVGWRENPNPLLAAEQIEIPDTDLSISPRKAVVRRVDDLPSFSGAELLSFIDETSRELILSISIDPSRKQSVFADHVAAMNSMAQAIHDLRYQTDQIADKESFLPTTTRQRVTRFVKRIPVNESELIRGVMPIDNSPTLWQYATELHSEIELISGKGGPSTWDDTQRAALLAIKASLDEIAQSYESFRISLETLQKGQRLHVPDMFFYDADQKLTAALDIRLIVSW</sequence>
<feature type="region of interest" description="Disordered" evidence="1">
    <location>
        <begin position="264"/>
        <end position="285"/>
    </location>
</feature>
<gene>
    <name evidence="4" type="ORF">Pla52n_21620</name>
</gene>
<keyword evidence="5" id="KW-1185">Reference proteome</keyword>
<dbReference type="EMBL" id="SJPN01000002">
    <property type="protein sequence ID" value="TWU06441.1"/>
    <property type="molecule type" value="Genomic_DNA"/>
</dbReference>
<evidence type="ECO:0000313" key="5">
    <source>
        <dbReference type="Proteomes" id="UP000320176"/>
    </source>
</evidence>